<evidence type="ECO:0000256" key="5">
    <source>
        <dbReference type="ARBA" id="ARBA00051722"/>
    </source>
</evidence>
<keyword evidence="3" id="KW-0378">Hydrolase</keyword>
<name>A0A8S3Z5B6_9EUPU</name>
<dbReference type="PROSITE" id="PS50056">
    <property type="entry name" value="TYR_PHOSPHATASE_2"/>
    <property type="match status" value="1"/>
</dbReference>
<dbReference type="AlphaFoldDB" id="A0A8S3Z5B6"/>
<dbReference type="FunFam" id="3.90.190.10:FF:000102">
    <property type="entry name" value="Receptor-type tyrosine-protein phosphatase"/>
    <property type="match status" value="1"/>
</dbReference>
<dbReference type="EC" id="3.1.3.48" evidence="2"/>
<keyword evidence="9" id="KW-1185">Reference proteome</keyword>
<dbReference type="InterPro" id="IPR000387">
    <property type="entry name" value="Tyr_Pase_dom"/>
</dbReference>
<comment type="similarity">
    <text evidence="1">Belongs to the protein-tyrosine phosphatase family.</text>
</comment>
<dbReference type="InterPro" id="IPR050348">
    <property type="entry name" value="Protein-Tyr_Phosphatase"/>
</dbReference>
<dbReference type="PANTHER" id="PTHR19134">
    <property type="entry name" value="RECEPTOR-TYPE TYROSINE-PROTEIN PHOSPHATASE"/>
    <property type="match status" value="1"/>
</dbReference>
<evidence type="ECO:0000256" key="1">
    <source>
        <dbReference type="ARBA" id="ARBA00009580"/>
    </source>
</evidence>
<dbReference type="EMBL" id="CAJHNH020001857">
    <property type="protein sequence ID" value="CAG5124737.1"/>
    <property type="molecule type" value="Genomic_DNA"/>
</dbReference>
<dbReference type="InterPro" id="IPR016130">
    <property type="entry name" value="Tyr_Pase_AS"/>
</dbReference>
<dbReference type="SMART" id="SM00404">
    <property type="entry name" value="PTPc_motif"/>
    <property type="match status" value="1"/>
</dbReference>
<dbReference type="SUPFAM" id="SSF52799">
    <property type="entry name" value="(Phosphotyrosine protein) phosphatases II"/>
    <property type="match status" value="1"/>
</dbReference>
<dbReference type="Pfam" id="PF00102">
    <property type="entry name" value="Y_phosphatase"/>
    <property type="match status" value="1"/>
</dbReference>
<feature type="non-terminal residue" evidence="8">
    <location>
        <position position="279"/>
    </location>
</feature>
<evidence type="ECO:0000313" key="8">
    <source>
        <dbReference type="EMBL" id="CAG5124737.1"/>
    </source>
</evidence>
<sequence length="279" mass="31208">SVPISCNASLAVGLSAENKNKNRYKNISAYDHSRVQLVADSSKGQGDYINASFIQGYHKKETFIASQGPSKVILGDFVRLLWEQKSDIVVMLTNLVEQGKQKCEQYWPETTDLELGEIIVKLLSSQVLSDCVIRKLQLIKNQATHTVTQYHFTTWPDKSVPSTPWALVDFQQRVFSQPTNKPIVIHCSAGVGRTGTFIALRNVIKEAEDTGHMDFYTTLCKLRQDRINMIQTVEQFIFLHEAAQVAIACLGTTIASGDLSQKIDELEEKTASGHSKMEK</sequence>
<dbReference type="Gene3D" id="3.90.190.10">
    <property type="entry name" value="Protein tyrosine phosphatase superfamily"/>
    <property type="match status" value="1"/>
</dbReference>
<dbReference type="OrthoDB" id="6277409at2759"/>
<accession>A0A8S3Z5B6</accession>
<evidence type="ECO:0000313" key="9">
    <source>
        <dbReference type="Proteomes" id="UP000678393"/>
    </source>
</evidence>
<dbReference type="PROSITE" id="PS50055">
    <property type="entry name" value="TYR_PHOSPHATASE_PTP"/>
    <property type="match status" value="1"/>
</dbReference>
<evidence type="ECO:0000256" key="2">
    <source>
        <dbReference type="ARBA" id="ARBA00013064"/>
    </source>
</evidence>
<feature type="non-terminal residue" evidence="8">
    <location>
        <position position="1"/>
    </location>
</feature>
<evidence type="ECO:0000259" key="6">
    <source>
        <dbReference type="PROSITE" id="PS50055"/>
    </source>
</evidence>
<feature type="domain" description="Tyrosine-protein phosphatase" evidence="6">
    <location>
        <begin position="17"/>
        <end position="246"/>
    </location>
</feature>
<dbReference type="InterPro" id="IPR003595">
    <property type="entry name" value="Tyr_Pase_cat"/>
</dbReference>
<dbReference type="InterPro" id="IPR029021">
    <property type="entry name" value="Prot-tyrosine_phosphatase-like"/>
</dbReference>
<comment type="catalytic activity">
    <reaction evidence="5">
        <text>O-phospho-L-tyrosyl-[protein] + H2O = L-tyrosyl-[protein] + phosphate</text>
        <dbReference type="Rhea" id="RHEA:10684"/>
        <dbReference type="Rhea" id="RHEA-COMP:10136"/>
        <dbReference type="Rhea" id="RHEA-COMP:20101"/>
        <dbReference type="ChEBI" id="CHEBI:15377"/>
        <dbReference type="ChEBI" id="CHEBI:43474"/>
        <dbReference type="ChEBI" id="CHEBI:46858"/>
        <dbReference type="ChEBI" id="CHEBI:61978"/>
        <dbReference type="EC" id="3.1.3.48"/>
    </reaction>
</comment>
<keyword evidence="4" id="KW-0904">Protein phosphatase</keyword>
<dbReference type="GO" id="GO:0004725">
    <property type="term" value="F:protein tyrosine phosphatase activity"/>
    <property type="evidence" value="ECO:0007669"/>
    <property type="project" value="UniProtKB-EC"/>
</dbReference>
<organism evidence="8 9">
    <name type="scientific">Candidula unifasciata</name>
    <dbReference type="NCBI Taxonomy" id="100452"/>
    <lineage>
        <taxon>Eukaryota</taxon>
        <taxon>Metazoa</taxon>
        <taxon>Spiralia</taxon>
        <taxon>Lophotrochozoa</taxon>
        <taxon>Mollusca</taxon>
        <taxon>Gastropoda</taxon>
        <taxon>Heterobranchia</taxon>
        <taxon>Euthyneura</taxon>
        <taxon>Panpulmonata</taxon>
        <taxon>Eupulmonata</taxon>
        <taxon>Stylommatophora</taxon>
        <taxon>Helicina</taxon>
        <taxon>Helicoidea</taxon>
        <taxon>Geomitridae</taxon>
        <taxon>Candidula</taxon>
    </lineage>
</organism>
<comment type="caution">
    <text evidence="8">The sequence shown here is derived from an EMBL/GenBank/DDBJ whole genome shotgun (WGS) entry which is preliminary data.</text>
</comment>
<evidence type="ECO:0000256" key="4">
    <source>
        <dbReference type="ARBA" id="ARBA00022912"/>
    </source>
</evidence>
<proteinExistence type="inferred from homology"/>
<dbReference type="Proteomes" id="UP000678393">
    <property type="component" value="Unassembled WGS sequence"/>
</dbReference>
<protein>
    <recommendedName>
        <fullName evidence="2">protein-tyrosine-phosphatase</fullName>
        <ecNumber evidence="2">3.1.3.48</ecNumber>
    </recommendedName>
</protein>
<dbReference type="SMART" id="SM00194">
    <property type="entry name" value="PTPc"/>
    <property type="match status" value="1"/>
</dbReference>
<reference evidence="8" key="1">
    <citation type="submission" date="2021-04" db="EMBL/GenBank/DDBJ databases">
        <authorList>
            <consortium name="Molecular Ecology Group"/>
        </authorList>
    </citation>
    <scope>NUCLEOTIDE SEQUENCE</scope>
</reference>
<evidence type="ECO:0000259" key="7">
    <source>
        <dbReference type="PROSITE" id="PS50056"/>
    </source>
</evidence>
<feature type="domain" description="Tyrosine specific protein phosphatases" evidence="7">
    <location>
        <begin position="168"/>
        <end position="237"/>
    </location>
</feature>
<evidence type="ECO:0000256" key="3">
    <source>
        <dbReference type="ARBA" id="ARBA00022801"/>
    </source>
</evidence>
<dbReference type="PRINTS" id="PR00700">
    <property type="entry name" value="PRTYPHPHTASE"/>
</dbReference>
<dbReference type="PANTHER" id="PTHR19134:SF562">
    <property type="entry name" value="PROTEIN-TYROSINE-PHOSPHATASE"/>
    <property type="match status" value="1"/>
</dbReference>
<dbReference type="InterPro" id="IPR000242">
    <property type="entry name" value="PTP_cat"/>
</dbReference>
<gene>
    <name evidence="8" type="ORF">CUNI_LOCUS10295</name>
</gene>
<dbReference type="PROSITE" id="PS00383">
    <property type="entry name" value="TYR_PHOSPHATASE_1"/>
    <property type="match status" value="1"/>
</dbReference>